<reference evidence="7 8" key="1">
    <citation type="submission" date="2019-10" db="EMBL/GenBank/DDBJ databases">
        <title>Epibacterium sp. nov., isolated from seawater.</title>
        <authorList>
            <person name="Zhang X."/>
            <person name="Li N."/>
        </authorList>
    </citation>
    <scope>NUCLEOTIDE SEQUENCE [LARGE SCALE GENOMIC DNA]</scope>
    <source>
        <strain evidence="7 8">SM1979</strain>
    </source>
</reference>
<evidence type="ECO:0000259" key="6">
    <source>
        <dbReference type="PROSITE" id="PS51987"/>
    </source>
</evidence>
<dbReference type="InterPro" id="IPR008146">
    <property type="entry name" value="Gln_synth_cat_dom"/>
</dbReference>
<accession>A0A843YER8</accession>
<sequence length="439" mass="46824">MDFSHVSTIRLACADLNGIWRGKRLASAQAGKLESGGVRMPFSALNVDIFGRDIEDSPLVFESGDADGVLLPTNRGAVPMPWLGAPTALIPMMMYHEDGKPFLGDPRQALVAVLDRFAARGWQVMAGTEMEFCLIDDSDDAPCPPANPLTGRPLAHQEVLSLAELDAFDAFFTELYDGCAAMGIPAQAAISESGLGQFEVNLNHQNALRAADDAVLFKSLVRGIARKHGCAASFMAKPYADEAGNGLHVHFSVVDQDGQNVFDDGGDHGTDLLRHAVAGCLVAMPASTLIFAPHANSYARLVPGAHAPTAALWGYENRTAALRIPGGSPKARRIEHRTAGGDINPYLMLATVLGAALVGIEDQMQPPAPISGDAYQVANAPQLAPDWETAITWFAQDSLMARILPTETIANLALTKGQELRSFAQLPTASHWQTLLEAV</sequence>
<dbReference type="SMART" id="SM01230">
    <property type="entry name" value="Gln-synt_C"/>
    <property type="match status" value="1"/>
</dbReference>
<dbReference type="GO" id="GO:0006542">
    <property type="term" value="P:glutamine biosynthetic process"/>
    <property type="evidence" value="ECO:0007669"/>
    <property type="project" value="InterPro"/>
</dbReference>
<proteinExistence type="inferred from homology"/>
<keyword evidence="3" id="KW-0460">Magnesium</keyword>
<evidence type="ECO:0000256" key="3">
    <source>
        <dbReference type="ARBA" id="ARBA00022842"/>
    </source>
</evidence>
<dbReference type="EMBL" id="WIBF01000011">
    <property type="protein sequence ID" value="MQQ09920.1"/>
    <property type="molecule type" value="Genomic_DNA"/>
</dbReference>
<name>A0A843YER8_9RHOB</name>
<dbReference type="GO" id="GO:0006598">
    <property type="term" value="P:polyamine catabolic process"/>
    <property type="evidence" value="ECO:0007669"/>
    <property type="project" value="TreeGrafter"/>
</dbReference>
<comment type="cofactor">
    <cofactor evidence="1">
        <name>Mg(2+)</name>
        <dbReference type="ChEBI" id="CHEBI:18420"/>
    </cofactor>
</comment>
<dbReference type="Gene3D" id="3.10.20.70">
    <property type="entry name" value="Glutamine synthetase, N-terminal domain"/>
    <property type="match status" value="1"/>
</dbReference>
<dbReference type="PANTHER" id="PTHR43785:SF12">
    <property type="entry name" value="TYPE-1 GLUTAMINE SYNTHETASE 2"/>
    <property type="match status" value="1"/>
</dbReference>
<dbReference type="AlphaFoldDB" id="A0A843YER8"/>
<dbReference type="Proteomes" id="UP000444174">
    <property type="component" value="Unassembled WGS sequence"/>
</dbReference>
<evidence type="ECO:0000313" key="7">
    <source>
        <dbReference type="EMBL" id="MQQ09920.1"/>
    </source>
</evidence>
<dbReference type="PROSITE" id="PS51987">
    <property type="entry name" value="GS_CATALYTIC"/>
    <property type="match status" value="1"/>
</dbReference>
<dbReference type="PROSITE" id="PS00181">
    <property type="entry name" value="GLNA_ATP"/>
    <property type="match status" value="1"/>
</dbReference>
<dbReference type="InterPro" id="IPR027303">
    <property type="entry name" value="Gln_synth_gly_rich_site"/>
</dbReference>
<evidence type="ECO:0000256" key="4">
    <source>
        <dbReference type="PROSITE-ProRule" id="PRU01331"/>
    </source>
</evidence>
<dbReference type="PANTHER" id="PTHR43785">
    <property type="entry name" value="GAMMA-GLUTAMYLPUTRESCINE SYNTHETASE"/>
    <property type="match status" value="1"/>
</dbReference>
<evidence type="ECO:0000313" key="8">
    <source>
        <dbReference type="Proteomes" id="UP000444174"/>
    </source>
</evidence>
<evidence type="ECO:0000256" key="1">
    <source>
        <dbReference type="ARBA" id="ARBA00001946"/>
    </source>
</evidence>
<organism evidence="7 8">
    <name type="scientific">Tritonibacter litoralis</name>
    <dbReference type="NCBI Taxonomy" id="2662264"/>
    <lineage>
        <taxon>Bacteria</taxon>
        <taxon>Pseudomonadati</taxon>
        <taxon>Pseudomonadota</taxon>
        <taxon>Alphaproteobacteria</taxon>
        <taxon>Rhodobacterales</taxon>
        <taxon>Paracoccaceae</taxon>
        <taxon>Tritonibacter</taxon>
    </lineage>
</organism>
<dbReference type="SUPFAM" id="SSF54368">
    <property type="entry name" value="Glutamine synthetase, N-terminal domain"/>
    <property type="match status" value="1"/>
</dbReference>
<dbReference type="Pfam" id="PF00120">
    <property type="entry name" value="Gln-synt_C"/>
    <property type="match status" value="1"/>
</dbReference>
<gene>
    <name evidence="7" type="ORF">GFB49_15750</name>
</gene>
<dbReference type="RefSeq" id="WP_153216900.1">
    <property type="nucleotide sequence ID" value="NZ_WIBF01000011.1"/>
</dbReference>
<feature type="domain" description="GS catalytic" evidence="6">
    <location>
        <begin position="106"/>
        <end position="439"/>
    </location>
</feature>
<evidence type="ECO:0000256" key="5">
    <source>
        <dbReference type="RuleBase" id="RU000384"/>
    </source>
</evidence>
<keyword evidence="2" id="KW-0436">Ligase</keyword>
<dbReference type="SUPFAM" id="SSF55931">
    <property type="entry name" value="Glutamine synthetase/guanido kinase"/>
    <property type="match status" value="1"/>
</dbReference>
<dbReference type="InterPro" id="IPR036651">
    <property type="entry name" value="Gln_synt_N_sf"/>
</dbReference>
<comment type="caution">
    <text evidence="7">The sequence shown here is derived from an EMBL/GenBank/DDBJ whole genome shotgun (WGS) entry which is preliminary data.</text>
</comment>
<keyword evidence="8" id="KW-1185">Reference proteome</keyword>
<comment type="similarity">
    <text evidence="4 5">Belongs to the glutamine synthetase family.</text>
</comment>
<dbReference type="Gene3D" id="3.30.590.10">
    <property type="entry name" value="Glutamine synthetase/guanido kinase, catalytic domain"/>
    <property type="match status" value="1"/>
</dbReference>
<protein>
    <submittedName>
        <fullName evidence="7">Glutamine synthetase</fullName>
    </submittedName>
</protein>
<dbReference type="InterPro" id="IPR014746">
    <property type="entry name" value="Gln_synth/guanido_kin_cat_dom"/>
</dbReference>
<evidence type="ECO:0000256" key="2">
    <source>
        <dbReference type="ARBA" id="ARBA00022598"/>
    </source>
</evidence>
<dbReference type="GO" id="GO:0004356">
    <property type="term" value="F:glutamine synthetase activity"/>
    <property type="evidence" value="ECO:0007669"/>
    <property type="project" value="InterPro"/>
</dbReference>